<dbReference type="AlphaFoldDB" id="A0AAE1VFZ2"/>
<feature type="domain" description="MULE transposase" evidence="1">
    <location>
        <begin position="120"/>
        <end position="215"/>
    </location>
</feature>
<sequence length="219" mass="25306">MCNSKFLTIHYQYRIIEQPNIRVVKLQQAIRKELGVHVGKSTVRRARAKILLEIIGDHIKEFGRILDYRDEVLRTNPGSTCVVKVSTTEFTKDGRPYVLGFYICFDTLRKSFLAGCRRCIGLDGYFLKGCSKEHLQIIVSKNGNNQMLSISWDVVEYENKTKWTWFMKLLIEDLHLGDDTGYTVISDMQKGLSATIKDLLLEVEQRQCAKHILANWSKE</sequence>
<proteinExistence type="predicted"/>
<reference evidence="2" key="1">
    <citation type="submission" date="2023-12" db="EMBL/GenBank/DDBJ databases">
        <title>Genome assembly of Anisodus tanguticus.</title>
        <authorList>
            <person name="Wang Y.-J."/>
        </authorList>
    </citation>
    <scope>NUCLEOTIDE SEQUENCE</scope>
    <source>
        <strain evidence="2">KB-2021</strain>
        <tissue evidence="2">Leaf</tissue>
    </source>
</reference>
<protein>
    <recommendedName>
        <fullName evidence="1">MULE transposase domain-containing protein</fullName>
    </recommendedName>
</protein>
<comment type="caution">
    <text evidence="2">The sequence shown here is derived from an EMBL/GenBank/DDBJ whole genome shotgun (WGS) entry which is preliminary data.</text>
</comment>
<dbReference type="EMBL" id="JAVYJV010000009">
    <property type="protein sequence ID" value="KAK4362156.1"/>
    <property type="molecule type" value="Genomic_DNA"/>
</dbReference>
<keyword evidence="3" id="KW-1185">Reference proteome</keyword>
<dbReference type="PANTHER" id="PTHR31973">
    <property type="entry name" value="POLYPROTEIN, PUTATIVE-RELATED"/>
    <property type="match status" value="1"/>
</dbReference>
<evidence type="ECO:0000313" key="3">
    <source>
        <dbReference type="Proteomes" id="UP001291623"/>
    </source>
</evidence>
<organism evidence="2 3">
    <name type="scientific">Anisodus tanguticus</name>
    <dbReference type="NCBI Taxonomy" id="243964"/>
    <lineage>
        <taxon>Eukaryota</taxon>
        <taxon>Viridiplantae</taxon>
        <taxon>Streptophyta</taxon>
        <taxon>Embryophyta</taxon>
        <taxon>Tracheophyta</taxon>
        <taxon>Spermatophyta</taxon>
        <taxon>Magnoliopsida</taxon>
        <taxon>eudicotyledons</taxon>
        <taxon>Gunneridae</taxon>
        <taxon>Pentapetalae</taxon>
        <taxon>asterids</taxon>
        <taxon>lamiids</taxon>
        <taxon>Solanales</taxon>
        <taxon>Solanaceae</taxon>
        <taxon>Solanoideae</taxon>
        <taxon>Hyoscyameae</taxon>
        <taxon>Anisodus</taxon>
    </lineage>
</organism>
<dbReference type="Pfam" id="PF10551">
    <property type="entry name" value="MULE"/>
    <property type="match status" value="1"/>
</dbReference>
<dbReference type="Proteomes" id="UP001291623">
    <property type="component" value="Unassembled WGS sequence"/>
</dbReference>
<name>A0AAE1VFZ2_9SOLA</name>
<dbReference type="PANTHER" id="PTHR31973:SF197">
    <property type="entry name" value="SWIM-TYPE DOMAIN-CONTAINING PROTEIN"/>
    <property type="match status" value="1"/>
</dbReference>
<evidence type="ECO:0000313" key="2">
    <source>
        <dbReference type="EMBL" id="KAK4362156.1"/>
    </source>
</evidence>
<evidence type="ECO:0000259" key="1">
    <source>
        <dbReference type="Pfam" id="PF10551"/>
    </source>
</evidence>
<accession>A0AAE1VFZ2</accession>
<dbReference type="InterPro" id="IPR018289">
    <property type="entry name" value="MULE_transposase_dom"/>
</dbReference>
<gene>
    <name evidence="2" type="ORF">RND71_017397</name>
</gene>